<evidence type="ECO:0000313" key="2">
    <source>
        <dbReference type="Proteomes" id="UP000324222"/>
    </source>
</evidence>
<dbReference type="EMBL" id="VSRR010025257">
    <property type="protein sequence ID" value="MPC66773.1"/>
    <property type="molecule type" value="Genomic_DNA"/>
</dbReference>
<name>A0A5B7H9E8_PORTR</name>
<gene>
    <name evidence="1" type="ORF">E2C01_060926</name>
</gene>
<sequence length="86" mass="9539">MLAALSRPPPPGSRMNKHLITVSKRERALLKRNIYPSDVNIKKLKSSDYVARQIASGNRYYLAGTSRQAVLTTVPPFTATLRQADA</sequence>
<comment type="caution">
    <text evidence="1">The sequence shown here is derived from an EMBL/GenBank/DDBJ whole genome shotgun (WGS) entry which is preliminary data.</text>
</comment>
<dbReference type="Proteomes" id="UP000324222">
    <property type="component" value="Unassembled WGS sequence"/>
</dbReference>
<organism evidence="1 2">
    <name type="scientific">Portunus trituberculatus</name>
    <name type="common">Swimming crab</name>
    <name type="synonym">Neptunus trituberculatus</name>
    <dbReference type="NCBI Taxonomy" id="210409"/>
    <lineage>
        <taxon>Eukaryota</taxon>
        <taxon>Metazoa</taxon>
        <taxon>Ecdysozoa</taxon>
        <taxon>Arthropoda</taxon>
        <taxon>Crustacea</taxon>
        <taxon>Multicrustacea</taxon>
        <taxon>Malacostraca</taxon>
        <taxon>Eumalacostraca</taxon>
        <taxon>Eucarida</taxon>
        <taxon>Decapoda</taxon>
        <taxon>Pleocyemata</taxon>
        <taxon>Brachyura</taxon>
        <taxon>Eubrachyura</taxon>
        <taxon>Portunoidea</taxon>
        <taxon>Portunidae</taxon>
        <taxon>Portuninae</taxon>
        <taxon>Portunus</taxon>
    </lineage>
</organism>
<reference evidence="1 2" key="1">
    <citation type="submission" date="2019-05" db="EMBL/GenBank/DDBJ databases">
        <title>Another draft genome of Portunus trituberculatus and its Hox gene families provides insights of decapod evolution.</title>
        <authorList>
            <person name="Jeong J.-H."/>
            <person name="Song I."/>
            <person name="Kim S."/>
            <person name="Choi T."/>
            <person name="Kim D."/>
            <person name="Ryu S."/>
            <person name="Kim W."/>
        </authorList>
    </citation>
    <scope>NUCLEOTIDE SEQUENCE [LARGE SCALE GENOMIC DNA]</scope>
    <source>
        <tissue evidence="1">Muscle</tissue>
    </source>
</reference>
<dbReference type="AlphaFoldDB" id="A0A5B7H9E8"/>
<protein>
    <submittedName>
        <fullName evidence="1">Uncharacterized protein</fullName>
    </submittedName>
</protein>
<accession>A0A5B7H9E8</accession>
<proteinExistence type="predicted"/>
<keyword evidence="2" id="KW-1185">Reference proteome</keyword>
<evidence type="ECO:0000313" key="1">
    <source>
        <dbReference type="EMBL" id="MPC66773.1"/>
    </source>
</evidence>